<dbReference type="PROSITE" id="PS00107">
    <property type="entry name" value="PROTEIN_KINASE_ATP"/>
    <property type="match status" value="1"/>
</dbReference>
<keyword evidence="1 5" id="KW-0723">Serine/threonine-protein kinase</keyword>
<evidence type="ECO:0000313" key="8">
    <source>
        <dbReference type="Proteomes" id="UP001221898"/>
    </source>
</evidence>
<evidence type="ECO:0000313" key="7">
    <source>
        <dbReference type="EMBL" id="KAJ8377559.1"/>
    </source>
</evidence>
<dbReference type="SUPFAM" id="SSF56112">
    <property type="entry name" value="Protein kinase-like (PK-like)"/>
    <property type="match status" value="1"/>
</dbReference>
<dbReference type="InterPro" id="IPR017441">
    <property type="entry name" value="Protein_kinase_ATP_BS"/>
</dbReference>
<dbReference type="InterPro" id="IPR001245">
    <property type="entry name" value="Ser-Thr/Tyr_kinase_cat_dom"/>
</dbReference>
<dbReference type="InterPro" id="IPR051681">
    <property type="entry name" value="Ser/Thr_Kinases-Pseudokinases"/>
</dbReference>
<dbReference type="Pfam" id="PF07714">
    <property type="entry name" value="PK_Tyr_Ser-Thr"/>
    <property type="match status" value="1"/>
</dbReference>
<dbReference type="SMART" id="SM00220">
    <property type="entry name" value="S_TKc"/>
    <property type="match status" value="1"/>
</dbReference>
<evidence type="ECO:0000256" key="4">
    <source>
        <dbReference type="PROSITE-ProRule" id="PRU10141"/>
    </source>
</evidence>
<dbReference type="PROSITE" id="PS00108">
    <property type="entry name" value="PROTEIN_KINASE_ST"/>
    <property type="match status" value="1"/>
</dbReference>
<dbReference type="InterPro" id="IPR011009">
    <property type="entry name" value="Kinase-like_dom_sf"/>
</dbReference>
<keyword evidence="8" id="KW-1185">Reference proteome</keyword>
<dbReference type="GO" id="GO:0004706">
    <property type="term" value="F:JUN kinase kinase kinase activity"/>
    <property type="evidence" value="ECO:0007669"/>
    <property type="project" value="TreeGrafter"/>
</dbReference>
<evidence type="ECO:0000256" key="5">
    <source>
        <dbReference type="RuleBase" id="RU000304"/>
    </source>
</evidence>
<name>A0AAD7RC69_9TELE</name>
<keyword evidence="1 5" id="KW-0808">Transferase</keyword>
<dbReference type="InterPro" id="IPR008271">
    <property type="entry name" value="Ser/Thr_kinase_AS"/>
</dbReference>
<dbReference type="PANTHER" id="PTHR44329">
    <property type="entry name" value="SERINE/THREONINE-PROTEIN KINASE TNNI3K-RELATED"/>
    <property type="match status" value="1"/>
</dbReference>
<dbReference type="PANTHER" id="PTHR44329:SF297">
    <property type="entry name" value="RECEPTOR-INTERACTING SERINE_THREONINE-PROTEIN KINASE 3"/>
    <property type="match status" value="1"/>
</dbReference>
<dbReference type="Proteomes" id="UP001221898">
    <property type="component" value="Unassembled WGS sequence"/>
</dbReference>
<keyword evidence="2 4" id="KW-0547">Nucleotide-binding</keyword>
<evidence type="ECO:0000256" key="2">
    <source>
        <dbReference type="ARBA" id="ARBA00022741"/>
    </source>
</evidence>
<feature type="domain" description="Protein kinase" evidence="6">
    <location>
        <begin position="11"/>
        <end position="278"/>
    </location>
</feature>
<dbReference type="InterPro" id="IPR000719">
    <property type="entry name" value="Prot_kinase_dom"/>
</dbReference>
<comment type="caution">
    <text evidence="7">The sequence shown here is derived from an EMBL/GenBank/DDBJ whole genome shotgun (WGS) entry which is preliminary data.</text>
</comment>
<keyword evidence="3 4" id="KW-0067">ATP-binding</keyword>
<dbReference type="AlphaFoldDB" id="A0AAD7RC69"/>
<comment type="similarity">
    <text evidence="5">Belongs to the protein kinase superfamily.</text>
</comment>
<evidence type="ECO:0000256" key="3">
    <source>
        <dbReference type="ARBA" id="ARBA00022840"/>
    </source>
</evidence>
<evidence type="ECO:0000256" key="1">
    <source>
        <dbReference type="ARBA" id="ARBA00022527"/>
    </source>
</evidence>
<organism evidence="7 8">
    <name type="scientific">Aldrovandia affinis</name>
    <dbReference type="NCBI Taxonomy" id="143900"/>
    <lineage>
        <taxon>Eukaryota</taxon>
        <taxon>Metazoa</taxon>
        <taxon>Chordata</taxon>
        <taxon>Craniata</taxon>
        <taxon>Vertebrata</taxon>
        <taxon>Euteleostomi</taxon>
        <taxon>Actinopterygii</taxon>
        <taxon>Neopterygii</taxon>
        <taxon>Teleostei</taxon>
        <taxon>Notacanthiformes</taxon>
        <taxon>Halosauridae</taxon>
        <taxon>Aldrovandia</taxon>
    </lineage>
</organism>
<dbReference type="Gene3D" id="1.10.510.10">
    <property type="entry name" value="Transferase(Phosphotransferase) domain 1"/>
    <property type="match status" value="1"/>
</dbReference>
<evidence type="ECO:0000259" key="6">
    <source>
        <dbReference type="PROSITE" id="PS50011"/>
    </source>
</evidence>
<protein>
    <recommendedName>
        <fullName evidence="6">Protein kinase domain-containing protein</fullName>
    </recommendedName>
</protein>
<accession>A0AAD7RC69</accession>
<sequence length="370" mass="39804">MPPVLIGNSGLKSWSVIGSGGFGQVYKAKSIDLGIDVAIKLLHQDDSSSLLKEADMMLQGGNPYVLRLLGEYQGVPPGSSGPPQCGLVMEFMETGSVESLLQKLGGPPPWPLAFRLCHQVALGMNYLHQLSPQLLHLDLKPPNVLLDDGLRVQLTDFGLAQFVRTVTCVGQGEVGGTLSFMPPEAFSLSYKHRPAFDSYSYAIFLWSVMTGEQPYSGTRSEVIRLMVPKGERPSLGQLDRSRVEGLGEIIDLMVKCWDHNPQKRPSFHDCLPVTEKVFELHKPGIKDALHQVMTSLGSGKAASTAVPAGAQSTGVRYSGTSPKPGYGGVGGVGGVGGEWAETGLEEWAETGLEWAGLALFLVLEACWLEI</sequence>
<reference evidence="7" key="1">
    <citation type="journal article" date="2023" name="Science">
        <title>Genome structures resolve the early diversification of teleost fishes.</title>
        <authorList>
            <person name="Parey E."/>
            <person name="Louis A."/>
            <person name="Montfort J."/>
            <person name="Bouchez O."/>
            <person name="Roques C."/>
            <person name="Iampietro C."/>
            <person name="Lluch J."/>
            <person name="Castinel A."/>
            <person name="Donnadieu C."/>
            <person name="Desvignes T."/>
            <person name="Floi Bucao C."/>
            <person name="Jouanno E."/>
            <person name="Wen M."/>
            <person name="Mejri S."/>
            <person name="Dirks R."/>
            <person name="Jansen H."/>
            <person name="Henkel C."/>
            <person name="Chen W.J."/>
            <person name="Zahm M."/>
            <person name="Cabau C."/>
            <person name="Klopp C."/>
            <person name="Thompson A.W."/>
            <person name="Robinson-Rechavi M."/>
            <person name="Braasch I."/>
            <person name="Lecointre G."/>
            <person name="Bobe J."/>
            <person name="Postlethwait J.H."/>
            <person name="Berthelot C."/>
            <person name="Roest Crollius H."/>
            <person name="Guiguen Y."/>
        </authorList>
    </citation>
    <scope>NUCLEOTIDE SEQUENCE</scope>
    <source>
        <strain evidence="7">NC1722</strain>
    </source>
</reference>
<keyword evidence="1 5" id="KW-0418">Kinase</keyword>
<dbReference type="EMBL" id="JAINUG010000347">
    <property type="protein sequence ID" value="KAJ8377559.1"/>
    <property type="molecule type" value="Genomic_DNA"/>
</dbReference>
<dbReference type="PROSITE" id="PS50011">
    <property type="entry name" value="PROTEIN_KINASE_DOM"/>
    <property type="match status" value="1"/>
</dbReference>
<proteinExistence type="inferred from homology"/>
<gene>
    <name evidence="7" type="ORF">AAFF_G00255770</name>
</gene>
<feature type="binding site" evidence="4">
    <location>
        <position position="40"/>
    </location>
    <ligand>
        <name>ATP</name>
        <dbReference type="ChEBI" id="CHEBI:30616"/>
    </ligand>
</feature>
<dbReference type="GO" id="GO:0005524">
    <property type="term" value="F:ATP binding"/>
    <property type="evidence" value="ECO:0007669"/>
    <property type="project" value="UniProtKB-UniRule"/>
</dbReference>